<reference evidence="22" key="1">
    <citation type="submission" date="2020-03" db="EMBL/GenBank/DDBJ databases">
        <title>A high-quality chromosome-level genome assembly of a woody plant with both climbing and erect habits, Rhamnella rubrinervis.</title>
        <authorList>
            <person name="Lu Z."/>
            <person name="Yang Y."/>
            <person name="Zhu X."/>
            <person name="Sun Y."/>
        </authorList>
    </citation>
    <scope>NUCLEOTIDE SEQUENCE</scope>
    <source>
        <strain evidence="22">BYM</strain>
        <tissue evidence="22">Leaf</tissue>
    </source>
</reference>
<dbReference type="Proteomes" id="UP000796880">
    <property type="component" value="Unassembled WGS sequence"/>
</dbReference>
<protein>
    <recommendedName>
        <fullName evidence="3">non-specific serine/threonine protein kinase</fullName>
        <ecNumber evidence="3">2.7.11.1</ecNumber>
    </recommendedName>
</protein>
<evidence type="ECO:0000256" key="3">
    <source>
        <dbReference type="ARBA" id="ARBA00012513"/>
    </source>
</evidence>
<evidence type="ECO:0000256" key="8">
    <source>
        <dbReference type="ARBA" id="ARBA00022729"/>
    </source>
</evidence>
<keyword evidence="10 19" id="KW-0547">Nucleotide-binding</keyword>
<gene>
    <name evidence="22" type="ORF">FNV43_RR12539</name>
</gene>
<dbReference type="Gene3D" id="3.30.200.20">
    <property type="entry name" value="Phosphorylase Kinase, domain 1"/>
    <property type="match status" value="1"/>
</dbReference>
<keyword evidence="12 19" id="KW-0067">ATP-binding</keyword>
<evidence type="ECO:0000256" key="20">
    <source>
        <dbReference type="RuleBase" id="RU000304"/>
    </source>
</evidence>
<keyword evidence="13" id="KW-1133">Transmembrane helix</keyword>
<keyword evidence="23" id="KW-1185">Reference proteome</keyword>
<dbReference type="GO" id="GO:0005524">
    <property type="term" value="F:ATP binding"/>
    <property type="evidence" value="ECO:0007669"/>
    <property type="project" value="UniProtKB-UniRule"/>
</dbReference>
<evidence type="ECO:0000259" key="21">
    <source>
        <dbReference type="PROSITE" id="PS50011"/>
    </source>
</evidence>
<keyword evidence="14" id="KW-0472">Membrane</keyword>
<evidence type="ECO:0000256" key="4">
    <source>
        <dbReference type="ARBA" id="ARBA00022527"/>
    </source>
</evidence>
<evidence type="ECO:0000256" key="6">
    <source>
        <dbReference type="ARBA" id="ARBA00022679"/>
    </source>
</evidence>
<dbReference type="EMBL" id="VOIH02000005">
    <property type="protein sequence ID" value="KAF3447353.1"/>
    <property type="molecule type" value="Genomic_DNA"/>
</dbReference>
<dbReference type="PANTHER" id="PTHR48006">
    <property type="entry name" value="LEUCINE-RICH REPEAT-CONTAINING PROTEIN DDB_G0281931-RELATED"/>
    <property type="match status" value="1"/>
</dbReference>
<evidence type="ECO:0000313" key="23">
    <source>
        <dbReference type="Proteomes" id="UP000796880"/>
    </source>
</evidence>
<dbReference type="EC" id="2.7.11.1" evidence="3"/>
<comment type="catalytic activity">
    <reaction evidence="18">
        <text>L-seryl-[protein] + ATP = O-phospho-L-seryl-[protein] + ADP + H(+)</text>
        <dbReference type="Rhea" id="RHEA:17989"/>
        <dbReference type="Rhea" id="RHEA-COMP:9863"/>
        <dbReference type="Rhea" id="RHEA-COMP:11604"/>
        <dbReference type="ChEBI" id="CHEBI:15378"/>
        <dbReference type="ChEBI" id="CHEBI:29999"/>
        <dbReference type="ChEBI" id="CHEBI:30616"/>
        <dbReference type="ChEBI" id="CHEBI:83421"/>
        <dbReference type="ChEBI" id="CHEBI:456216"/>
        <dbReference type="EC" id="2.7.11.1"/>
    </reaction>
</comment>
<comment type="catalytic activity">
    <reaction evidence="17">
        <text>L-threonyl-[protein] + ATP = O-phospho-L-threonyl-[protein] + ADP + H(+)</text>
        <dbReference type="Rhea" id="RHEA:46608"/>
        <dbReference type="Rhea" id="RHEA-COMP:11060"/>
        <dbReference type="Rhea" id="RHEA-COMP:11605"/>
        <dbReference type="ChEBI" id="CHEBI:15378"/>
        <dbReference type="ChEBI" id="CHEBI:30013"/>
        <dbReference type="ChEBI" id="CHEBI:30616"/>
        <dbReference type="ChEBI" id="CHEBI:61977"/>
        <dbReference type="ChEBI" id="CHEBI:456216"/>
        <dbReference type="EC" id="2.7.11.1"/>
    </reaction>
</comment>
<keyword evidence="16" id="KW-0325">Glycoprotein</keyword>
<name>A0A8K0MIW8_9ROSA</name>
<dbReference type="OrthoDB" id="4062651at2759"/>
<feature type="binding site" evidence="19">
    <location>
        <position position="129"/>
    </location>
    <ligand>
        <name>ATP</name>
        <dbReference type="ChEBI" id="CHEBI:30616"/>
    </ligand>
</feature>
<accession>A0A8K0MIW8</accession>
<evidence type="ECO:0000256" key="17">
    <source>
        <dbReference type="ARBA" id="ARBA00047899"/>
    </source>
</evidence>
<comment type="caution">
    <text evidence="22">The sequence shown here is derived from an EMBL/GenBank/DDBJ whole genome shotgun (WGS) entry which is preliminary data.</text>
</comment>
<dbReference type="GO" id="GO:0016020">
    <property type="term" value="C:membrane"/>
    <property type="evidence" value="ECO:0007669"/>
    <property type="project" value="UniProtKB-SubCell"/>
</dbReference>
<evidence type="ECO:0000256" key="19">
    <source>
        <dbReference type="PROSITE-ProRule" id="PRU10141"/>
    </source>
</evidence>
<evidence type="ECO:0000256" key="11">
    <source>
        <dbReference type="ARBA" id="ARBA00022777"/>
    </source>
</evidence>
<dbReference type="FunFam" id="1.10.510.10:FF:000016">
    <property type="entry name" value="Somatic embryogenesis receptor-like kinase 1"/>
    <property type="match status" value="1"/>
</dbReference>
<keyword evidence="9" id="KW-0677">Repeat</keyword>
<evidence type="ECO:0000256" key="15">
    <source>
        <dbReference type="ARBA" id="ARBA00023170"/>
    </source>
</evidence>
<keyword evidence="6" id="KW-0808">Transferase</keyword>
<evidence type="ECO:0000256" key="7">
    <source>
        <dbReference type="ARBA" id="ARBA00022692"/>
    </source>
</evidence>
<dbReference type="SUPFAM" id="SSF56112">
    <property type="entry name" value="Protein kinase-like (PK-like)"/>
    <property type="match status" value="1"/>
</dbReference>
<keyword evidence="7" id="KW-0812">Transmembrane</keyword>
<evidence type="ECO:0000256" key="9">
    <source>
        <dbReference type="ARBA" id="ARBA00022737"/>
    </source>
</evidence>
<dbReference type="PANTHER" id="PTHR48006:SF102">
    <property type="entry name" value="LEUCINE-RICH REPEAT-CONTAINING PROTEIN DDB_G0281931-RELATED"/>
    <property type="match status" value="1"/>
</dbReference>
<evidence type="ECO:0000256" key="13">
    <source>
        <dbReference type="ARBA" id="ARBA00022989"/>
    </source>
</evidence>
<dbReference type="InterPro" id="IPR011009">
    <property type="entry name" value="Kinase-like_dom_sf"/>
</dbReference>
<comment type="similarity">
    <text evidence="2">Belongs to the protein kinase superfamily. Ser/Thr protein kinase family.</text>
</comment>
<dbReference type="InterPro" id="IPR017441">
    <property type="entry name" value="Protein_kinase_ATP_BS"/>
</dbReference>
<proteinExistence type="inferred from homology"/>
<dbReference type="Gene3D" id="1.10.510.10">
    <property type="entry name" value="Transferase(Phosphotransferase) domain 1"/>
    <property type="match status" value="1"/>
</dbReference>
<dbReference type="Pfam" id="PF00069">
    <property type="entry name" value="Pkinase"/>
    <property type="match status" value="1"/>
</dbReference>
<evidence type="ECO:0000256" key="1">
    <source>
        <dbReference type="ARBA" id="ARBA00004479"/>
    </source>
</evidence>
<dbReference type="InterPro" id="IPR051824">
    <property type="entry name" value="LRR_Rcpt-Like_S/T_Kinase"/>
</dbReference>
<keyword evidence="5" id="KW-0433">Leucine-rich repeat</keyword>
<dbReference type="SMART" id="SM00220">
    <property type="entry name" value="S_TKc"/>
    <property type="match status" value="1"/>
</dbReference>
<dbReference type="InterPro" id="IPR008271">
    <property type="entry name" value="Ser/Thr_kinase_AS"/>
</dbReference>
<keyword evidence="4 20" id="KW-0723">Serine/threonine-protein kinase</keyword>
<keyword evidence="8" id="KW-0732">Signal</keyword>
<dbReference type="GO" id="GO:0004674">
    <property type="term" value="F:protein serine/threonine kinase activity"/>
    <property type="evidence" value="ECO:0007669"/>
    <property type="project" value="UniProtKB-KW"/>
</dbReference>
<evidence type="ECO:0000256" key="18">
    <source>
        <dbReference type="ARBA" id="ARBA00048679"/>
    </source>
</evidence>
<keyword evidence="15" id="KW-0675">Receptor</keyword>
<dbReference type="FunFam" id="3.30.200.20:FF:000015">
    <property type="entry name" value="Somatic embryogenesis receptor kinase 1"/>
    <property type="match status" value="1"/>
</dbReference>
<dbReference type="AlphaFoldDB" id="A0A8K0MIW8"/>
<comment type="subcellular location">
    <subcellularLocation>
        <location evidence="1">Membrane</location>
        <topology evidence="1">Single-pass type I membrane protein</topology>
    </subcellularLocation>
</comment>
<dbReference type="PROSITE" id="PS00107">
    <property type="entry name" value="PROTEIN_KINASE_ATP"/>
    <property type="match status" value="1"/>
</dbReference>
<keyword evidence="11" id="KW-0418">Kinase</keyword>
<evidence type="ECO:0000256" key="5">
    <source>
        <dbReference type="ARBA" id="ARBA00022614"/>
    </source>
</evidence>
<dbReference type="InterPro" id="IPR000719">
    <property type="entry name" value="Prot_kinase_dom"/>
</dbReference>
<evidence type="ECO:0000256" key="16">
    <source>
        <dbReference type="ARBA" id="ARBA00023180"/>
    </source>
</evidence>
<evidence type="ECO:0000256" key="10">
    <source>
        <dbReference type="ARBA" id="ARBA00022741"/>
    </source>
</evidence>
<dbReference type="PROSITE" id="PS00108">
    <property type="entry name" value="PROTEIN_KINASE_ST"/>
    <property type="match status" value="1"/>
</dbReference>
<organism evidence="22 23">
    <name type="scientific">Rhamnella rubrinervis</name>
    <dbReference type="NCBI Taxonomy" id="2594499"/>
    <lineage>
        <taxon>Eukaryota</taxon>
        <taxon>Viridiplantae</taxon>
        <taxon>Streptophyta</taxon>
        <taxon>Embryophyta</taxon>
        <taxon>Tracheophyta</taxon>
        <taxon>Spermatophyta</taxon>
        <taxon>Magnoliopsida</taxon>
        <taxon>eudicotyledons</taxon>
        <taxon>Gunneridae</taxon>
        <taxon>Pentapetalae</taxon>
        <taxon>rosids</taxon>
        <taxon>fabids</taxon>
        <taxon>Rosales</taxon>
        <taxon>Rhamnaceae</taxon>
        <taxon>rhamnoid group</taxon>
        <taxon>Rhamneae</taxon>
        <taxon>Rhamnella</taxon>
    </lineage>
</organism>
<evidence type="ECO:0000313" key="22">
    <source>
        <dbReference type="EMBL" id="KAF3447353.1"/>
    </source>
</evidence>
<sequence>MGGIRMKARGSTVNLITPDASPGNGELPLEVGEGMTNQLFPCPPCSFLRVNKVSKEPNPVDIRIPLNSLRRRLFGVRDPDFHLGQLKKFSWAELRIATDNFREKNILGRGGFGDVYRGRLADGSLVAVKRLNNKSTQGEMQSQTEVKMHSMAVHRNLLRLRGFCKTKKERLLVYPYMANGSVASWLRERRACRPPLDWRTRKRIALGCARGLSYLHDYCAQKIVHLDVKPHNILLDEEFQVVIGDFGLAIVMEPMDTDVTTDGICGTVGYIAPEYLSTGNFSEKVDVFSYGIMLLELITGRKPSEFYQLANDDDDVLVNRVRKVLLKEMSMEMLVDADLEHNYVEAEVEELIQLAVLCTLISPSDRPKMSDVVRKLECAGLVEIECEWQNVEFLHPKLQPAHSISSSTIYSDQVSVELSCSRDPSTVEI</sequence>
<evidence type="ECO:0000256" key="14">
    <source>
        <dbReference type="ARBA" id="ARBA00023136"/>
    </source>
</evidence>
<dbReference type="PROSITE" id="PS50011">
    <property type="entry name" value="PROTEIN_KINASE_DOM"/>
    <property type="match status" value="1"/>
</dbReference>
<evidence type="ECO:0000256" key="12">
    <source>
        <dbReference type="ARBA" id="ARBA00022840"/>
    </source>
</evidence>
<feature type="domain" description="Protein kinase" evidence="21">
    <location>
        <begin position="101"/>
        <end position="398"/>
    </location>
</feature>
<evidence type="ECO:0000256" key="2">
    <source>
        <dbReference type="ARBA" id="ARBA00008684"/>
    </source>
</evidence>